<evidence type="ECO:0000259" key="8">
    <source>
        <dbReference type="PROSITE" id="PS50217"/>
    </source>
</evidence>
<evidence type="ECO:0000256" key="7">
    <source>
        <dbReference type="SAM" id="MobiDB-lite"/>
    </source>
</evidence>
<sequence>MNFESDYLQNLNLDFDSLNNNVSPNLNQDQLQQDLDLFSKAANDFFDLDVLNNNEIKPIKPVIKEEEVEPQNNFYSPTAGYQFLHPSPPQEITQPNTGIKRSHSVISTPSSVNTPASNSTPLTAHFAAAEDKRKRNTAASARFRIKKKLKEQEMEKKSRDLEEKVSVLEKKLKTMEMENKCLKSIILQQNEQKNVDLLESIKKRSILDSNIQFEYTN</sequence>
<organism evidence="9 10">
    <name type="scientific">Candida verbasci</name>
    <dbReference type="NCBI Taxonomy" id="1227364"/>
    <lineage>
        <taxon>Eukaryota</taxon>
        <taxon>Fungi</taxon>
        <taxon>Dikarya</taxon>
        <taxon>Ascomycota</taxon>
        <taxon>Saccharomycotina</taxon>
        <taxon>Pichiomycetes</taxon>
        <taxon>Debaryomycetaceae</taxon>
        <taxon>Candida/Lodderomyces clade</taxon>
        <taxon>Candida</taxon>
    </lineage>
</organism>
<feature type="region of interest" description="Disordered" evidence="7">
    <location>
        <begin position="95"/>
        <end position="120"/>
    </location>
</feature>
<dbReference type="PANTHER" id="PTHR13044:SF14">
    <property type="entry name" value="CRYPTOCEPHAL, ISOFORM A"/>
    <property type="match status" value="1"/>
</dbReference>
<dbReference type="PROSITE" id="PS00036">
    <property type="entry name" value="BZIP_BASIC"/>
    <property type="match status" value="1"/>
</dbReference>
<dbReference type="PANTHER" id="PTHR13044">
    <property type="entry name" value="ACTIVATING TRANSCRIPTION FACTOR ATF 4/5"/>
    <property type="match status" value="1"/>
</dbReference>
<dbReference type="CDD" id="cd14705">
    <property type="entry name" value="bZIP_Zip1"/>
    <property type="match status" value="1"/>
</dbReference>
<dbReference type="GO" id="GO:0005634">
    <property type="term" value="C:nucleus"/>
    <property type="evidence" value="ECO:0007669"/>
    <property type="project" value="UniProtKB-SubCell"/>
</dbReference>
<evidence type="ECO:0000256" key="6">
    <source>
        <dbReference type="SAM" id="Coils"/>
    </source>
</evidence>
<dbReference type="SUPFAM" id="SSF57959">
    <property type="entry name" value="Leucine zipper domain"/>
    <property type="match status" value="1"/>
</dbReference>
<dbReference type="PROSITE" id="PS50217">
    <property type="entry name" value="BZIP"/>
    <property type="match status" value="1"/>
</dbReference>
<evidence type="ECO:0000313" key="9">
    <source>
        <dbReference type="EMBL" id="CAI5760358.1"/>
    </source>
</evidence>
<keyword evidence="3" id="KW-0238">DNA-binding</keyword>
<dbReference type="InterPro" id="IPR004827">
    <property type="entry name" value="bZIP"/>
</dbReference>
<gene>
    <name evidence="9" type="ORF">CANVERA_P4868</name>
</gene>
<evidence type="ECO:0000313" key="10">
    <source>
        <dbReference type="Proteomes" id="UP001152885"/>
    </source>
</evidence>
<keyword evidence="10" id="KW-1185">Reference proteome</keyword>
<dbReference type="GO" id="GO:0000977">
    <property type="term" value="F:RNA polymerase II transcription regulatory region sequence-specific DNA binding"/>
    <property type="evidence" value="ECO:0007669"/>
    <property type="project" value="TreeGrafter"/>
</dbReference>
<keyword evidence="2" id="KW-0805">Transcription regulation</keyword>
<evidence type="ECO:0000256" key="5">
    <source>
        <dbReference type="ARBA" id="ARBA00023242"/>
    </source>
</evidence>
<dbReference type="Proteomes" id="UP001152885">
    <property type="component" value="Unassembled WGS sequence"/>
</dbReference>
<name>A0A9W4TXT8_9ASCO</name>
<protein>
    <recommendedName>
        <fullName evidence="8">BZIP domain-containing protein</fullName>
    </recommendedName>
</protein>
<proteinExistence type="predicted"/>
<reference evidence="9" key="1">
    <citation type="submission" date="2022-12" db="EMBL/GenBank/DDBJ databases">
        <authorList>
            <person name="Brejova B."/>
        </authorList>
    </citation>
    <scope>NUCLEOTIDE SEQUENCE</scope>
</reference>
<keyword evidence="4" id="KW-0804">Transcription</keyword>
<dbReference type="GO" id="GO:0001228">
    <property type="term" value="F:DNA-binding transcription activator activity, RNA polymerase II-specific"/>
    <property type="evidence" value="ECO:0007669"/>
    <property type="project" value="TreeGrafter"/>
</dbReference>
<accession>A0A9W4TXT8</accession>
<dbReference type="OrthoDB" id="1939598at2759"/>
<dbReference type="Gene3D" id="1.20.5.170">
    <property type="match status" value="1"/>
</dbReference>
<dbReference type="Pfam" id="PF07716">
    <property type="entry name" value="bZIP_2"/>
    <property type="match status" value="1"/>
</dbReference>
<keyword evidence="5" id="KW-0539">Nucleus</keyword>
<keyword evidence="6" id="KW-0175">Coiled coil</keyword>
<dbReference type="GO" id="GO:0089713">
    <property type="term" value="C:Cbf1-Met4-Met28 complex"/>
    <property type="evidence" value="ECO:0007669"/>
    <property type="project" value="TreeGrafter"/>
</dbReference>
<dbReference type="InterPro" id="IPR046347">
    <property type="entry name" value="bZIP_sf"/>
</dbReference>
<evidence type="ECO:0000256" key="1">
    <source>
        <dbReference type="ARBA" id="ARBA00004123"/>
    </source>
</evidence>
<feature type="domain" description="BZIP" evidence="8">
    <location>
        <begin position="130"/>
        <end position="189"/>
    </location>
</feature>
<feature type="coiled-coil region" evidence="6">
    <location>
        <begin position="151"/>
        <end position="178"/>
    </location>
</feature>
<comment type="caution">
    <text evidence="9">The sequence shown here is derived from an EMBL/GenBank/DDBJ whole genome shotgun (WGS) entry which is preliminary data.</text>
</comment>
<comment type="subcellular location">
    <subcellularLocation>
        <location evidence="1">Nucleus</location>
    </subcellularLocation>
</comment>
<evidence type="ECO:0000256" key="2">
    <source>
        <dbReference type="ARBA" id="ARBA00023015"/>
    </source>
</evidence>
<evidence type="ECO:0000256" key="3">
    <source>
        <dbReference type="ARBA" id="ARBA00023125"/>
    </source>
</evidence>
<dbReference type="AlphaFoldDB" id="A0A9W4TXT8"/>
<dbReference type="EMBL" id="CANTUO010000006">
    <property type="protein sequence ID" value="CAI5760358.1"/>
    <property type="molecule type" value="Genomic_DNA"/>
</dbReference>
<evidence type="ECO:0000256" key="4">
    <source>
        <dbReference type="ARBA" id="ARBA00023163"/>
    </source>
</evidence>